<evidence type="ECO:0008006" key="3">
    <source>
        <dbReference type="Google" id="ProtNLM"/>
    </source>
</evidence>
<gene>
    <name evidence="2" type="ORF">S01H1_82864</name>
</gene>
<reference evidence="2" key="1">
    <citation type="journal article" date="2014" name="Front. Microbiol.">
        <title>High frequency of phylogenetically diverse reductive dehalogenase-homologous genes in deep subseafloor sedimentary metagenomes.</title>
        <authorList>
            <person name="Kawai M."/>
            <person name="Futagami T."/>
            <person name="Toyoda A."/>
            <person name="Takaki Y."/>
            <person name="Nishi S."/>
            <person name="Hori S."/>
            <person name="Arai W."/>
            <person name="Tsubouchi T."/>
            <person name="Morono Y."/>
            <person name="Uchiyama I."/>
            <person name="Ito T."/>
            <person name="Fujiyama A."/>
            <person name="Inagaki F."/>
            <person name="Takami H."/>
        </authorList>
    </citation>
    <scope>NUCLEOTIDE SEQUENCE</scope>
    <source>
        <strain evidence="2">Expedition CK06-06</strain>
    </source>
</reference>
<organism evidence="2">
    <name type="scientific">marine sediment metagenome</name>
    <dbReference type="NCBI Taxonomy" id="412755"/>
    <lineage>
        <taxon>unclassified sequences</taxon>
        <taxon>metagenomes</taxon>
        <taxon>ecological metagenomes</taxon>
    </lineage>
</organism>
<name>X0ZWD1_9ZZZZ</name>
<sequence>MAAPAGNRFWEARSRHGRKPKFESPEMLAEACQDYFEWVEDNPLWESKLVSFQGKSKIEKLPKLRIMTQDGLCIFLDIDPSTWIAWRTHEDFSHVVISVDTIVRNQKLEGAAADLCNPNIVARLLGLKDEKHIDHSSKDGTMSPADAPLTKAEAQDLLDNNK</sequence>
<dbReference type="Gene3D" id="1.10.132.80">
    <property type="match status" value="1"/>
</dbReference>
<evidence type="ECO:0000256" key="1">
    <source>
        <dbReference type="SAM" id="MobiDB-lite"/>
    </source>
</evidence>
<evidence type="ECO:0000313" key="2">
    <source>
        <dbReference type="EMBL" id="GAG52371.1"/>
    </source>
</evidence>
<feature type="region of interest" description="Disordered" evidence="1">
    <location>
        <begin position="135"/>
        <end position="162"/>
    </location>
</feature>
<dbReference type="AlphaFoldDB" id="X0ZWD1"/>
<dbReference type="EMBL" id="BARS01056223">
    <property type="protein sequence ID" value="GAG52371.1"/>
    <property type="molecule type" value="Genomic_DNA"/>
</dbReference>
<dbReference type="InterPro" id="IPR032066">
    <property type="entry name" value="GP3_package"/>
</dbReference>
<comment type="caution">
    <text evidence="2">The sequence shown here is derived from an EMBL/GenBank/DDBJ whole genome shotgun (WGS) entry which is preliminary data.</text>
</comment>
<dbReference type="Pfam" id="PF16677">
    <property type="entry name" value="GP3_package"/>
    <property type="match status" value="1"/>
</dbReference>
<accession>X0ZWD1</accession>
<protein>
    <recommendedName>
        <fullName evidence="3">DNA-packaging protein</fullName>
    </recommendedName>
</protein>
<proteinExistence type="predicted"/>